<gene>
    <name evidence="1" type="ORF">M9H77_32336</name>
</gene>
<comment type="caution">
    <text evidence="1">The sequence shown here is derived from an EMBL/GenBank/DDBJ whole genome shotgun (WGS) entry which is preliminary data.</text>
</comment>
<proteinExistence type="predicted"/>
<accession>A0ACC0A2Z0</accession>
<protein>
    <submittedName>
        <fullName evidence="1">Uncharacterized protein</fullName>
    </submittedName>
</protein>
<keyword evidence="2" id="KW-1185">Reference proteome</keyword>
<reference evidence="2" key="1">
    <citation type="journal article" date="2023" name="Nat. Plants">
        <title>Single-cell RNA sequencing provides a high-resolution roadmap for understanding the multicellular compartmentation of specialized metabolism.</title>
        <authorList>
            <person name="Sun S."/>
            <person name="Shen X."/>
            <person name="Li Y."/>
            <person name="Li Y."/>
            <person name="Wang S."/>
            <person name="Li R."/>
            <person name="Zhang H."/>
            <person name="Shen G."/>
            <person name="Guo B."/>
            <person name="Wei J."/>
            <person name="Xu J."/>
            <person name="St-Pierre B."/>
            <person name="Chen S."/>
            <person name="Sun C."/>
        </authorList>
    </citation>
    <scope>NUCLEOTIDE SEQUENCE [LARGE SCALE GENOMIC DNA]</scope>
</reference>
<name>A0ACC0A2Z0_CATRO</name>
<sequence length="127" mass="14643">MSSKESEILQENVGGAFRSFEESLLVINQGSGMMLWRRLSLLTTVPSIILQVMVFLRWDRFPIGQYSKLQSKKYGPYSIVKKINDIAYVVSLPDIMWISKTFNVADIFPFYPNDEPLYSENSRTSFS</sequence>
<dbReference type="EMBL" id="CM044707">
    <property type="protein sequence ID" value="KAI5655149.1"/>
    <property type="molecule type" value="Genomic_DNA"/>
</dbReference>
<organism evidence="1 2">
    <name type="scientific">Catharanthus roseus</name>
    <name type="common">Madagascar periwinkle</name>
    <name type="synonym">Vinca rosea</name>
    <dbReference type="NCBI Taxonomy" id="4058"/>
    <lineage>
        <taxon>Eukaryota</taxon>
        <taxon>Viridiplantae</taxon>
        <taxon>Streptophyta</taxon>
        <taxon>Embryophyta</taxon>
        <taxon>Tracheophyta</taxon>
        <taxon>Spermatophyta</taxon>
        <taxon>Magnoliopsida</taxon>
        <taxon>eudicotyledons</taxon>
        <taxon>Gunneridae</taxon>
        <taxon>Pentapetalae</taxon>
        <taxon>asterids</taxon>
        <taxon>lamiids</taxon>
        <taxon>Gentianales</taxon>
        <taxon>Apocynaceae</taxon>
        <taxon>Rauvolfioideae</taxon>
        <taxon>Vinceae</taxon>
        <taxon>Catharanthinae</taxon>
        <taxon>Catharanthus</taxon>
    </lineage>
</organism>
<evidence type="ECO:0000313" key="1">
    <source>
        <dbReference type="EMBL" id="KAI5655149.1"/>
    </source>
</evidence>
<dbReference type="Proteomes" id="UP001060085">
    <property type="component" value="Linkage Group LG07"/>
</dbReference>
<evidence type="ECO:0000313" key="2">
    <source>
        <dbReference type="Proteomes" id="UP001060085"/>
    </source>
</evidence>